<feature type="chain" id="PRO_5009524569" description="Lcl C-terminal domain-containing protein" evidence="1">
    <location>
        <begin position="21"/>
        <end position="1174"/>
    </location>
</feature>
<keyword evidence="1" id="KW-0732">Signal</keyword>
<name>A0A1F6G727_9PROT</name>
<evidence type="ECO:0000313" key="3">
    <source>
        <dbReference type="EMBL" id="OGG93906.1"/>
    </source>
</evidence>
<dbReference type="AlphaFoldDB" id="A0A1F6G727"/>
<evidence type="ECO:0000256" key="1">
    <source>
        <dbReference type="SAM" id="SignalP"/>
    </source>
</evidence>
<dbReference type="Pfam" id="PF07603">
    <property type="entry name" value="Lcl_C"/>
    <property type="match status" value="1"/>
</dbReference>
<organism evidence="3 4">
    <name type="scientific">Candidatus Lambdaproteobacteria bacterium RIFOXYD2_FULL_50_16</name>
    <dbReference type="NCBI Taxonomy" id="1817772"/>
    <lineage>
        <taxon>Bacteria</taxon>
        <taxon>Pseudomonadati</taxon>
        <taxon>Pseudomonadota</taxon>
        <taxon>Candidatus Lambdaproteobacteria</taxon>
    </lineage>
</organism>
<proteinExistence type="predicted"/>
<dbReference type="Proteomes" id="UP000178449">
    <property type="component" value="Unassembled WGS sequence"/>
</dbReference>
<evidence type="ECO:0000313" key="4">
    <source>
        <dbReference type="Proteomes" id="UP000178449"/>
    </source>
</evidence>
<protein>
    <recommendedName>
        <fullName evidence="2">Lcl C-terminal domain-containing protein</fullName>
    </recommendedName>
</protein>
<comment type="caution">
    <text evidence="3">The sequence shown here is derived from an EMBL/GenBank/DDBJ whole genome shotgun (WGS) entry which is preliminary data.</text>
</comment>
<dbReference type="PANTHER" id="PTHR35812:SF1">
    <property type="entry name" value="LIPOPROTEIN"/>
    <property type="match status" value="1"/>
</dbReference>
<accession>A0A1F6G727</accession>
<dbReference type="EMBL" id="MFNE01000044">
    <property type="protein sequence ID" value="OGG93906.1"/>
    <property type="molecule type" value="Genomic_DNA"/>
</dbReference>
<dbReference type="Gene3D" id="2.60.40.2340">
    <property type="match status" value="5"/>
</dbReference>
<dbReference type="PROSITE" id="PS51257">
    <property type="entry name" value="PROKAR_LIPOPROTEIN"/>
    <property type="match status" value="1"/>
</dbReference>
<gene>
    <name evidence="3" type="ORF">A2527_09900</name>
</gene>
<sequence length="1174" mass="117317">MKHNSRIWLVGCGLGLLLLAACQGKESGATSTSLEKRSLPSGTAGSVIEQLAANLKSAGYTDILVANVMDYATAQVAADGTEGSTDTGAILASVQTGAAAALALSSSDLSTDTEKTTAIGVISGSLAAMLGSSSSKVSQLSGAQKSVTAPVPAYAYSVTVDASSDYSSYLESLMTATIGTMDEAGISASAIESKSSSLVETVMTKLSTNSLSSEFLAAALGGITAGAIAGIDDGGVGSANAASVSETLLSSVMGKVSSFGLSATYLESAMESVAAKAVSALGKSGVSSASASAAAQSLMQTMVTKLTTAGVSTTNLSTVMQKVSEQGVANLGNAGVPSADRTTAVENMVSAISAKVKSAGVSDADLSTVMAAIAQGAVSGTGSLGFSAADKQTAIAGASSGALAGLKTAGYSTTQISNVSGSVTTGATKGLSKAGVSSGDQSTYAAKIQTGAEAGLSKGGLSSAEVSALSATLQTAINSGLSTIGSNTLPGTSTSTSTSTTPPNPKALTAFSFTRINNPSLANDITATITGTSVTFPVPYGTTLTSLIPTFTHNGSYVTFGGAVQSSGVTAQNFTSPLIYQVTATDGTSQNFTVTATIGAASANKAITAFSFTSVANGGLSSNVTGTISGSSIALTVPYGTILTSLKPTFTHTGVSVGVNGTTQTSGVTAQDFTIPVTYQVYAQDGTRQNFLVTVTVASNTAKEITAFSFTKAANGAFLIDVTGIISGTNITATVPYGTTLTALKATFSTTGASVSIGGTAQTSGTTANNFTSAVTYRVTAADGSTQDYTVTVSTAAPSTTKAITAFSFTTALNGGAGIPVNVTGTINSTNIDLTVPAGTTVTALKPTFTTTGASVSISGAPQTSGVTAQNYSSPVTYRVTAQDGSTQDYTVTVTVPLSTAKAITAFSFNGPLNLNASLGSNYTGVISGTTITIYGSDTNQPYLTGVQSASLVASFTAPLASVKVGGVTQVSGTTANDFTTDLSYLVTAEDGSTQTYSVVVKKRWVLPDTGQTSCWDGAGNPITCPAAGNALAQDGSYNTTNQPSYTDNGNGTVNDNVTGRVWQQCSAGTSTAACATGTAGAYTWADAGTYCANNTAGLSGSGWRLPTKTELSWIVMNQGGSTLFNTAFPATVTNSYWTSTTYMDATYAWNVFFGHGRVDVSSKTSVFYVRCVR</sequence>
<feature type="domain" description="Lcl C-terminal" evidence="2">
    <location>
        <begin position="1052"/>
        <end position="1174"/>
    </location>
</feature>
<dbReference type="STRING" id="1817772.A2527_09900"/>
<dbReference type="InterPro" id="IPR011460">
    <property type="entry name" value="Lcl_C"/>
</dbReference>
<feature type="signal peptide" evidence="1">
    <location>
        <begin position="1"/>
        <end position="20"/>
    </location>
</feature>
<dbReference type="PANTHER" id="PTHR35812">
    <property type="entry name" value="LIPOPROTEIN"/>
    <property type="match status" value="1"/>
</dbReference>
<reference evidence="3 4" key="1">
    <citation type="journal article" date="2016" name="Nat. Commun.">
        <title>Thousands of microbial genomes shed light on interconnected biogeochemical processes in an aquifer system.</title>
        <authorList>
            <person name="Anantharaman K."/>
            <person name="Brown C.T."/>
            <person name="Hug L.A."/>
            <person name="Sharon I."/>
            <person name="Castelle C.J."/>
            <person name="Probst A.J."/>
            <person name="Thomas B.C."/>
            <person name="Singh A."/>
            <person name="Wilkins M.J."/>
            <person name="Karaoz U."/>
            <person name="Brodie E.L."/>
            <person name="Williams K.H."/>
            <person name="Hubbard S.S."/>
            <person name="Banfield J.F."/>
        </authorList>
    </citation>
    <scope>NUCLEOTIDE SEQUENCE [LARGE SCALE GENOMIC DNA]</scope>
</reference>
<evidence type="ECO:0000259" key="2">
    <source>
        <dbReference type="Pfam" id="PF07603"/>
    </source>
</evidence>